<evidence type="ECO:0000256" key="1">
    <source>
        <dbReference type="SAM" id="MobiDB-lite"/>
    </source>
</evidence>
<feature type="region of interest" description="Disordered" evidence="1">
    <location>
        <begin position="1"/>
        <end position="31"/>
    </location>
</feature>
<organism evidence="4 5">
    <name type="scientific">Frankliniella fusca</name>
    <dbReference type="NCBI Taxonomy" id="407009"/>
    <lineage>
        <taxon>Eukaryota</taxon>
        <taxon>Metazoa</taxon>
        <taxon>Ecdysozoa</taxon>
        <taxon>Arthropoda</taxon>
        <taxon>Hexapoda</taxon>
        <taxon>Insecta</taxon>
        <taxon>Pterygota</taxon>
        <taxon>Neoptera</taxon>
        <taxon>Paraneoptera</taxon>
        <taxon>Thysanoptera</taxon>
        <taxon>Terebrantia</taxon>
        <taxon>Thripoidea</taxon>
        <taxon>Thripidae</taxon>
        <taxon>Frankliniella</taxon>
    </lineage>
</organism>
<accession>A0AAE1HU87</accession>
<sequence length="769" mass="86738">MLFPDEQQPATTRPAKKRSSASVPRVPQGHRTPLVAALLTNSKTAQSKLNKLRVKYRKKCQELSDLKKTIEDDSLLAIKDRISPALFKIIQCQLRNSKRKPKGYRYTDDEKVVFMGIHQTGPRGYRCLPIIKPSKKTIKTTLESLQLQPGINEIVIKSLKTRVSGMEEAQKHVSIVFDETAAKVHFQYCAATDLVTGFVDLGNGARRALAGEEVMVGMVRCIYGSWKQPIAFWYTNRKLTSQDFSKIFKECISAVLSTGLYVRCMVTDGLQKNAAAVRLLGSTMNKPFISVEGQKIFALSDVPHLLKSLRNALMKYPLILKNGTVIKKSYIDTFIRHDMQMQPRLCNKITETHLTPNNFQKMNVSLAAQLLSKKVAAGLLVYSLFGALPKDAMHTAKFCERINNFFDSWNGIEILDDQTTFKKALTDTSGHIKLWAEMFDEIKYWNFAGSTNLKFAENFLIAMQAVTMLWEDLKSEGFQFLPVGHINQDCLENFFSVLRQLGGHRHSIALNDVPSLFASALIRNLTTTVKGKNCRDDNALNLLHLKTLLDSAKAAKQTTKQQDEINEDHTFFFEENAALSVTEEEDIEDEEEEEEEEIAPDQPVLILTDAQFCQKILDRMSSVNGAYVVAPLIEKHSKALDCADCRGILQTSPAFPLHALHMVSSSLLDQQQPSEIITKCVEDIFKTAYRVIPPIAHEKILGSFLPIVEDLASVKRLQLCPVHVDRTHDIIRDICRAAVENLLISMNQNYKLKKQQGKKSQKLQTVSHH</sequence>
<evidence type="ECO:0000313" key="5">
    <source>
        <dbReference type="Proteomes" id="UP001219518"/>
    </source>
</evidence>
<evidence type="ECO:0000259" key="3">
    <source>
        <dbReference type="Pfam" id="PF21788"/>
    </source>
</evidence>
<dbReference type="Proteomes" id="UP001219518">
    <property type="component" value="Unassembled WGS sequence"/>
</dbReference>
<reference evidence="4" key="2">
    <citation type="journal article" date="2023" name="BMC Genomics">
        <title>Pest status, molecular evolution, and epigenetic factors derived from the genome assembly of Frankliniella fusca, a thysanopteran phytovirus vector.</title>
        <authorList>
            <person name="Catto M.A."/>
            <person name="Labadie P.E."/>
            <person name="Jacobson A.L."/>
            <person name="Kennedy G.G."/>
            <person name="Srinivasan R."/>
            <person name="Hunt B.G."/>
        </authorList>
    </citation>
    <scope>NUCLEOTIDE SEQUENCE</scope>
    <source>
        <strain evidence="4">PL_HMW_Pooled</strain>
    </source>
</reference>
<dbReference type="GO" id="GO:0016567">
    <property type="term" value="P:protein ubiquitination"/>
    <property type="evidence" value="ECO:0007669"/>
    <property type="project" value="InterPro"/>
</dbReference>
<proteinExistence type="predicted"/>
<evidence type="ECO:0000313" key="4">
    <source>
        <dbReference type="EMBL" id="KAK3927524.1"/>
    </source>
</evidence>
<keyword evidence="5" id="KW-1185">Reference proteome</keyword>
<evidence type="ECO:0000259" key="2">
    <source>
        <dbReference type="Pfam" id="PF21787"/>
    </source>
</evidence>
<reference evidence="4" key="1">
    <citation type="submission" date="2021-07" db="EMBL/GenBank/DDBJ databases">
        <authorList>
            <person name="Catto M.A."/>
            <person name="Jacobson A."/>
            <person name="Kennedy G."/>
            <person name="Labadie P."/>
            <person name="Hunt B.G."/>
            <person name="Srinivasan R."/>
        </authorList>
    </citation>
    <scope>NUCLEOTIDE SEQUENCE</scope>
    <source>
        <strain evidence="4">PL_HMW_Pooled</strain>
        <tissue evidence="4">Head</tissue>
    </source>
</reference>
<dbReference type="Pfam" id="PF21787">
    <property type="entry name" value="TNP-like_RNaseH_N"/>
    <property type="match status" value="1"/>
</dbReference>
<dbReference type="AlphaFoldDB" id="A0AAE1HU87"/>
<dbReference type="InterPro" id="IPR048366">
    <property type="entry name" value="TNP-like_GBD"/>
</dbReference>
<name>A0AAE1HU87_9NEOP</name>
<dbReference type="Pfam" id="PF21788">
    <property type="entry name" value="TNP-like_GBD"/>
    <property type="match status" value="1"/>
</dbReference>
<feature type="domain" description="Transposable element P transposase-like RNase H" evidence="2">
    <location>
        <begin position="148"/>
        <end position="281"/>
    </location>
</feature>
<dbReference type="EMBL" id="JAHWGI010001289">
    <property type="protein sequence ID" value="KAK3927524.1"/>
    <property type="molecule type" value="Genomic_DNA"/>
</dbReference>
<protein>
    <submittedName>
        <fullName evidence="4">Transposable element P transposase</fullName>
    </submittedName>
</protein>
<gene>
    <name evidence="4" type="ORF">KUF71_015810</name>
</gene>
<comment type="caution">
    <text evidence="4">The sequence shown here is derived from an EMBL/GenBank/DDBJ whole genome shotgun (WGS) entry which is preliminary data.</text>
</comment>
<dbReference type="GO" id="GO:0004842">
    <property type="term" value="F:ubiquitin-protein transferase activity"/>
    <property type="evidence" value="ECO:0007669"/>
    <property type="project" value="InterPro"/>
</dbReference>
<dbReference type="InterPro" id="IPR048365">
    <property type="entry name" value="TNP-like_RNaseH_N"/>
</dbReference>
<feature type="domain" description="Transposable element P transposase-like GTP-binding insertion" evidence="3">
    <location>
        <begin position="304"/>
        <end position="417"/>
    </location>
</feature>